<proteinExistence type="predicted"/>
<reference evidence="8 9" key="1">
    <citation type="submission" date="2018-08" db="EMBL/GenBank/DDBJ databases">
        <title>Hydrogenophaga sp. LA-38 isolated from sludge.</title>
        <authorList>
            <person name="Im W.-T."/>
        </authorList>
    </citation>
    <scope>NUCLEOTIDE SEQUENCE [LARGE SCALE GENOMIC DNA]</scope>
    <source>
        <strain evidence="8 9">LA-38</strain>
    </source>
</reference>
<dbReference type="SMART" id="SM00421">
    <property type="entry name" value="HTH_LUXR"/>
    <property type="match status" value="1"/>
</dbReference>
<evidence type="ECO:0000256" key="2">
    <source>
        <dbReference type="ARBA" id="ARBA00023015"/>
    </source>
</evidence>
<feature type="modified residue" description="4-aspartylphosphate" evidence="5">
    <location>
        <position position="55"/>
    </location>
</feature>
<dbReference type="GO" id="GO:0006355">
    <property type="term" value="P:regulation of DNA-templated transcription"/>
    <property type="evidence" value="ECO:0007669"/>
    <property type="project" value="InterPro"/>
</dbReference>
<evidence type="ECO:0000256" key="4">
    <source>
        <dbReference type="ARBA" id="ARBA00023163"/>
    </source>
</evidence>
<dbReference type="PROSITE" id="PS50110">
    <property type="entry name" value="RESPONSE_REGULATORY"/>
    <property type="match status" value="1"/>
</dbReference>
<name>A0A372EK85_9BURK</name>
<protein>
    <submittedName>
        <fullName evidence="8">DNA-binding response regulator</fullName>
    </submittedName>
</protein>
<dbReference type="Pfam" id="PF00196">
    <property type="entry name" value="GerE"/>
    <property type="match status" value="1"/>
</dbReference>
<dbReference type="RefSeq" id="WP_116958749.1">
    <property type="nucleotide sequence ID" value="NZ_QVLS01000005.1"/>
</dbReference>
<dbReference type="InterPro" id="IPR001789">
    <property type="entry name" value="Sig_transdc_resp-reg_receiver"/>
</dbReference>
<dbReference type="PANTHER" id="PTHR43214">
    <property type="entry name" value="TWO-COMPONENT RESPONSE REGULATOR"/>
    <property type="match status" value="1"/>
</dbReference>
<dbReference type="InterPro" id="IPR000792">
    <property type="entry name" value="Tscrpt_reg_LuxR_C"/>
</dbReference>
<gene>
    <name evidence="8" type="ORF">DY262_10125</name>
</gene>
<dbReference type="PROSITE" id="PS00622">
    <property type="entry name" value="HTH_LUXR_1"/>
    <property type="match status" value="1"/>
</dbReference>
<dbReference type="Pfam" id="PF00072">
    <property type="entry name" value="Response_reg"/>
    <property type="match status" value="1"/>
</dbReference>
<evidence type="ECO:0000313" key="8">
    <source>
        <dbReference type="EMBL" id="RFP79322.1"/>
    </source>
</evidence>
<dbReference type="Proteomes" id="UP000261931">
    <property type="component" value="Unassembled WGS sequence"/>
</dbReference>
<keyword evidence="1 5" id="KW-0597">Phosphoprotein</keyword>
<dbReference type="PROSITE" id="PS50043">
    <property type="entry name" value="HTH_LUXR_2"/>
    <property type="match status" value="1"/>
</dbReference>
<dbReference type="SUPFAM" id="SSF52172">
    <property type="entry name" value="CheY-like"/>
    <property type="match status" value="1"/>
</dbReference>
<evidence type="ECO:0000313" key="9">
    <source>
        <dbReference type="Proteomes" id="UP000261931"/>
    </source>
</evidence>
<dbReference type="InterPro" id="IPR011006">
    <property type="entry name" value="CheY-like_superfamily"/>
</dbReference>
<dbReference type="CDD" id="cd17535">
    <property type="entry name" value="REC_NarL-like"/>
    <property type="match status" value="1"/>
</dbReference>
<dbReference type="GO" id="GO:0003677">
    <property type="term" value="F:DNA binding"/>
    <property type="evidence" value="ECO:0007669"/>
    <property type="project" value="UniProtKB-KW"/>
</dbReference>
<dbReference type="Gene3D" id="3.40.50.2300">
    <property type="match status" value="1"/>
</dbReference>
<dbReference type="EMBL" id="QVLS01000005">
    <property type="protein sequence ID" value="RFP79322.1"/>
    <property type="molecule type" value="Genomic_DNA"/>
</dbReference>
<dbReference type="InterPro" id="IPR016032">
    <property type="entry name" value="Sig_transdc_resp-reg_C-effctor"/>
</dbReference>
<keyword evidence="9" id="KW-1185">Reference proteome</keyword>
<dbReference type="CDD" id="cd06170">
    <property type="entry name" value="LuxR_C_like"/>
    <property type="match status" value="1"/>
</dbReference>
<dbReference type="InterPro" id="IPR058245">
    <property type="entry name" value="NreC/VraR/RcsB-like_REC"/>
</dbReference>
<evidence type="ECO:0000256" key="3">
    <source>
        <dbReference type="ARBA" id="ARBA00023125"/>
    </source>
</evidence>
<keyword evidence="3 8" id="KW-0238">DNA-binding</keyword>
<evidence type="ECO:0000259" key="6">
    <source>
        <dbReference type="PROSITE" id="PS50043"/>
    </source>
</evidence>
<keyword evidence="2" id="KW-0805">Transcription regulation</keyword>
<dbReference type="SMART" id="SM00448">
    <property type="entry name" value="REC"/>
    <property type="match status" value="1"/>
</dbReference>
<evidence type="ECO:0000259" key="7">
    <source>
        <dbReference type="PROSITE" id="PS50110"/>
    </source>
</evidence>
<dbReference type="SUPFAM" id="SSF46894">
    <property type="entry name" value="C-terminal effector domain of the bipartite response regulators"/>
    <property type="match status" value="1"/>
</dbReference>
<organism evidence="8 9">
    <name type="scientific">Hydrogenophaga borbori</name>
    <dbReference type="NCBI Taxonomy" id="2294117"/>
    <lineage>
        <taxon>Bacteria</taxon>
        <taxon>Pseudomonadati</taxon>
        <taxon>Pseudomonadota</taxon>
        <taxon>Betaproteobacteria</taxon>
        <taxon>Burkholderiales</taxon>
        <taxon>Comamonadaceae</taxon>
        <taxon>Hydrogenophaga</taxon>
    </lineage>
</organism>
<evidence type="ECO:0000256" key="5">
    <source>
        <dbReference type="PROSITE-ProRule" id="PRU00169"/>
    </source>
</evidence>
<dbReference type="PRINTS" id="PR00038">
    <property type="entry name" value="HTHLUXR"/>
</dbReference>
<comment type="caution">
    <text evidence="8">The sequence shown here is derived from an EMBL/GenBank/DDBJ whole genome shotgun (WGS) entry which is preliminary data.</text>
</comment>
<dbReference type="InterPro" id="IPR039420">
    <property type="entry name" value="WalR-like"/>
</dbReference>
<dbReference type="PANTHER" id="PTHR43214:SF41">
    <property type="entry name" value="NITRATE_NITRITE RESPONSE REGULATOR PROTEIN NARP"/>
    <property type="match status" value="1"/>
</dbReference>
<dbReference type="AlphaFoldDB" id="A0A372EK85"/>
<evidence type="ECO:0000256" key="1">
    <source>
        <dbReference type="ARBA" id="ARBA00022553"/>
    </source>
</evidence>
<accession>A0A372EK85</accession>
<feature type="domain" description="Response regulatory" evidence="7">
    <location>
        <begin position="4"/>
        <end position="120"/>
    </location>
</feature>
<feature type="domain" description="HTH luxR-type" evidence="6">
    <location>
        <begin position="149"/>
        <end position="214"/>
    </location>
</feature>
<keyword evidence="4" id="KW-0804">Transcription</keyword>
<dbReference type="GO" id="GO:0000160">
    <property type="term" value="P:phosphorelay signal transduction system"/>
    <property type="evidence" value="ECO:0007669"/>
    <property type="project" value="InterPro"/>
</dbReference>
<sequence>MDNTVIVIDDHDIVRLGLETLIAGSPHLRLLGSAASLRDGLALIERHQPALVITDMGTGDSSGLATVRAVLAAQGPRATLVLSMHDEMLYGEPVMALGASGYLMKERASAEIVPAALAALKGELWMSPRLNARLLSRTLKRHRPDTTEATDGEHSLTLREREVLDLVHQGKATKEIACALGLSARTVDIHRANIKRKLGLRSAAAVIASGMRRT</sequence>